<comment type="caution">
    <text evidence="1">The sequence shown here is derived from an EMBL/GenBank/DDBJ whole genome shotgun (WGS) entry which is preliminary data.</text>
</comment>
<evidence type="ECO:0000313" key="1">
    <source>
        <dbReference type="EMBL" id="GIY76967.1"/>
    </source>
</evidence>
<dbReference type="Proteomes" id="UP001054945">
    <property type="component" value="Unassembled WGS sequence"/>
</dbReference>
<organism evidence="1 2">
    <name type="scientific">Caerostris extrusa</name>
    <name type="common">Bark spider</name>
    <name type="synonym">Caerostris bankana</name>
    <dbReference type="NCBI Taxonomy" id="172846"/>
    <lineage>
        <taxon>Eukaryota</taxon>
        <taxon>Metazoa</taxon>
        <taxon>Ecdysozoa</taxon>
        <taxon>Arthropoda</taxon>
        <taxon>Chelicerata</taxon>
        <taxon>Arachnida</taxon>
        <taxon>Araneae</taxon>
        <taxon>Araneomorphae</taxon>
        <taxon>Entelegynae</taxon>
        <taxon>Araneoidea</taxon>
        <taxon>Araneidae</taxon>
        <taxon>Caerostris</taxon>
    </lineage>
</organism>
<reference evidence="1 2" key="1">
    <citation type="submission" date="2021-06" db="EMBL/GenBank/DDBJ databases">
        <title>Caerostris extrusa draft genome.</title>
        <authorList>
            <person name="Kono N."/>
            <person name="Arakawa K."/>
        </authorList>
    </citation>
    <scope>NUCLEOTIDE SEQUENCE [LARGE SCALE GENOMIC DNA]</scope>
</reference>
<dbReference type="EMBL" id="BPLR01015557">
    <property type="protein sequence ID" value="GIY76967.1"/>
    <property type="molecule type" value="Genomic_DNA"/>
</dbReference>
<sequence length="89" mass="10360">MALDGLCGYGFRWCGYVDMALEVVMWLWDMALGGYVDMALGGYVDRALGGYVDMALNSLYLKIRYDRLHPIYLLHMRNVYVYVCKYKHC</sequence>
<protein>
    <submittedName>
        <fullName evidence="1">Uncharacterized protein</fullName>
    </submittedName>
</protein>
<proteinExistence type="predicted"/>
<keyword evidence="2" id="KW-1185">Reference proteome</keyword>
<dbReference type="AlphaFoldDB" id="A0AAV4W2S3"/>
<gene>
    <name evidence="1" type="ORF">CEXT_305691</name>
</gene>
<evidence type="ECO:0000313" key="2">
    <source>
        <dbReference type="Proteomes" id="UP001054945"/>
    </source>
</evidence>
<name>A0AAV4W2S3_CAEEX</name>
<accession>A0AAV4W2S3</accession>